<keyword evidence="3" id="KW-0489">Methyltransferase</keyword>
<dbReference type="PANTHER" id="PTHR44307:SF2">
    <property type="entry name" value="PHOSPHOETHANOLAMINE METHYLTRANSFERASE ISOFORM X1"/>
    <property type="match status" value="1"/>
</dbReference>
<evidence type="ECO:0000259" key="10">
    <source>
        <dbReference type="Pfam" id="PF13649"/>
    </source>
</evidence>
<dbReference type="EC" id="2.1.1.103" evidence="5"/>
<evidence type="ECO:0000256" key="5">
    <source>
        <dbReference type="ARBA" id="ARBA00035674"/>
    </source>
</evidence>
<organism evidence="12 13">
    <name type="scientific">Salvator merianae</name>
    <name type="common">Argentine black and white tegu</name>
    <name type="synonym">Tupinambis merianae</name>
    <dbReference type="NCBI Taxonomy" id="96440"/>
    <lineage>
        <taxon>Eukaryota</taxon>
        <taxon>Metazoa</taxon>
        <taxon>Chordata</taxon>
        <taxon>Craniata</taxon>
        <taxon>Vertebrata</taxon>
        <taxon>Euteleostomi</taxon>
        <taxon>Lepidosauria</taxon>
        <taxon>Squamata</taxon>
        <taxon>Bifurcata</taxon>
        <taxon>Unidentata</taxon>
        <taxon>Episquamata</taxon>
        <taxon>Laterata</taxon>
        <taxon>Teiioidea</taxon>
        <taxon>Teiidae</taxon>
        <taxon>Salvator</taxon>
    </lineage>
</organism>
<feature type="coiled-coil region" evidence="9">
    <location>
        <begin position="497"/>
        <end position="524"/>
    </location>
</feature>
<comment type="pathway">
    <text evidence="2">Lipid metabolism.</text>
</comment>
<dbReference type="InterPro" id="IPR041698">
    <property type="entry name" value="Methyltransf_25"/>
</dbReference>
<dbReference type="GeneTree" id="ENSGT00390000000610"/>
<dbReference type="GO" id="GO:0032259">
    <property type="term" value="P:methylation"/>
    <property type="evidence" value="ECO:0007669"/>
    <property type="project" value="UniProtKB-KW"/>
</dbReference>
<accession>A0A8D0BVU5</accession>
<dbReference type="Pfam" id="PF13847">
    <property type="entry name" value="Methyltransf_31"/>
    <property type="match status" value="1"/>
</dbReference>
<evidence type="ECO:0000313" key="13">
    <source>
        <dbReference type="Proteomes" id="UP000694421"/>
    </source>
</evidence>
<dbReference type="InterPro" id="IPR029063">
    <property type="entry name" value="SAM-dependent_MTases_sf"/>
</dbReference>
<evidence type="ECO:0000313" key="12">
    <source>
        <dbReference type="Ensembl" id="ENSSMRP00000013619.1"/>
    </source>
</evidence>
<protein>
    <recommendedName>
        <fullName evidence="5">phosphoethanolamine N-methyltransferase</fullName>
        <ecNumber evidence="5">2.1.1.103</ecNumber>
    </recommendedName>
</protein>
<reference evidence="12" key="1">
    <citation type="submission" date="2025-08" db="UniProtKB">
        <authorList>
            <consortium name="Ensembl"/>
        </authorList>
    </citation>
    <scope>IDENTIFICATION</scope>
</reference>
<feature type="domain" description="Methyltransferase" evidence="11">
    <location>
        <begin position="348"/>
        <end position="466"/>
    </location>
</feature>
<name>A0A8D0BVU5_SALMN</name>
<keyword evidence="9" id="KW-0175">Coiled coil</keyword>
<evidence type="ECO:0000256" key="6">
    <source>
        <dbReference type="ARBA" id="ARBA00047619"/>
    </source>
</evidence>
<dbReference type="PANTHER" id="PTHR44307">
    <property type="entry name" value="PHOSPHOETHANOLAMINE METHYLTRANSFERASE"/>
    <property type="match status" value="1"/>
</dbReference>
<comment type="catalytic activity">
    <reaction evidence="7">
        <text>phosphoethanolamine + S-adenosyl-L-methionine = N-methylethanolamine phosphate + S-adenosyl-L-homocysteine + H(+)</text>
        <dbReference type="Rhea" id="RHEA:20365"/>
        <dbReference type="ChEBI" id="CHEBI:15378"/>
        <dbReference type="ChEBI" id="CHEBI:57781"/>
        <dbReference type="ChEBI" id="CHEBI:57856"/>
        <dbReference type="ChEBI" id="CHEBI:58190"/>
        <dbReference type="ChEBI" id="CHEBI:59789"/>
        <dbReference type="EC" id="2.1.1.103"/>
    </reaction>
    <physiologicalReaction direction="left-to-right" evidence="7">
        <dbReference type="Rhea" id="RHEA:20366"/>
    </physiologicalReaction>
</comment>
<reference evidence="12" key="2">
    <citation type="submission" date="2025-09" db="UniProtKB">
        <authorList>
            <consortium name="Ensembl"/>
        </authorList>
    </citation>
    <scope>IDENTIFICATION</scope>
</reference>
<comment type="pathway">
    <text evidence="1">Phospholipid metabolism; phosphatidylcholine biosynthesis.</text>
</comment>
<evidence type="ECO:0000256" key="9">
    <source>
        <dbReference type="SAM" id="Coils"/>
    </source>
</evidence>
<comment type="catalytic activity">
    <reaction evidence="8">
        <text>N-methylethanolamine phosphate + S-adenosyl-L-methionine = N,N-dimethylethanolamine phosphate + S-adenosyl-L-homocysteine + H(+)</text>
        <dbReference type="Rhea" id="RHEA:25321"/>
        <dbReference type="ChEBI" id="CHEBI:15378"/>
        <dbReference type="ChEBI" id="CHEBI:57781"/>
        <dbReference type="ChEBI" id="CHEBI:57856"/>
        <dbReference type="ChEBI" id="CHEBI:58641"/>
        <dbReference type="ChEBI" id="CHEBI:59789"/>
        <dbReference type="EC" id="2.1.1.103"/>
    </reaction>
    <physiologicalReaction direction="left-to-right" evidence="8">
        <dbReference type="Rhea" id="RHEA:25322"/>
    </physiologicalReaction>
</comment>
<evidence type="ECO:0000259" key="11">
    <source>
        <dbReference type="Pfam" id="PF13847"/>
    </source>
</evidence>
<dbReference type="Ensembl" id="ENSSMRT00000015855.1">
    <property type="protein sequence ID" value="ENSSMRP00000013619.1"/>
    <property type="gene ID" value="ENSSMRG00000010580.1"/>
</dbReference>
<dbReference type="Pfam" id="PF13649">
    <property type="entry name" value="Methyltransf_25"/>
    <property type="match status" value="1"/>
</dbReference>
<evidence type="ECO:0000256" key="4">
    <source>
        <dbReference type="ARBA" id="ARBA00022679"/>
    </source>
</evidence>
<dbReference type="OMA" id="KSYWTEH"/>
<evidence type="ECO:0000256" key="7">
    <source>
        <dbReference type="ARBA" id="ARBA00047622"/>
    </source>
</evidence>
<keyword evidence="13" id="KW-1185">Reference proteome</keyword>
<dbReference type="CDD" id="cd02440">
    <property type="entry name" value="AdoMet_MTases"/>
    <property type="match status" value="2"/>
</dbReference>
<feature type="domain" description="Methyltransferase" evidence="10">
    <location>
        <begin position="122"/>
        <end position="215"/>
    </location>
</feature>
<evidence type="ECO:0000256" key="3">
    <source>
        <dbReference type="ARBA" id="ARBA00022603"/>
    </source>
</evidence>
<dbReference type="InterPro" id="IPR025714">
    <property type="entry name" value="Methyltranfer_dom"/>
</dbReference>
<dbReference type="SUPFAM" id="SSF53335">
    <property type="entry name" value="S-adenosyl-L-methionine-dependent methyltransferases"/>
    <property type="match status" value="2"/>
</dbReference>
<evidence type="ECO:0000256" key="8">
    <source>
        <dbReference type="ARBA" id="ARBA00047841"/>
    </source>
</evidence>
<evidence type="ECO:0000256" key="2">
    <source>
        <dbReference type="ARBA" id="ARBA00005189"/>
    </source>
</evidence>
<dbReference type="GO" id="GO:0000234">
    <property type="term" value="F:phosphoethanolamine N-methyltransferase activity"/>
    <property type="evidence" value="ECO:0007669"/>
    <property type="project" value="UniProtKB-EC"/>
</dbReference>
<proteinExistence type="predicted"/>
<sequence>MYSESCSHFSLLQIRHSVFPFLLFLKYLCPCYSDLLCSRLYCSEKREKAHTMHLGTDAPNKHIPSFAVSESCPRPEMRRFWQDHSQESSLQEMMLDSEAERLSHEDTPEILALLPGLEGQDVLELGAGIGRFTGFLAERAHHVTAVDFMENFVVQNRANNGHRANVKFLEADVTSLQLPQQSFDLIFSNWLFMYLSDTEVSNVVQRMLLWLRPGGHLFLRESCFYQSGNSPRSFNPTLYRSPADYNRLLTSAHQTCEGKLCGFEIVLSRSVQTYIKRKQNRNQVCWLLRMVPRNLEATHGYETFQKFLDSEQYASRSIRRYEWVFGPGFVSTGGLSTTKELLSMLDLKKGQRVLDIGCGIGGGDFYMAKEFGVEVLGMDLSHNMVELALERAQKEPGSSVQFEIGDATQRLFPEASFDVIYSRDTILHVVDKRALFAKFLVWLKPGGQLLISDYCCGPRPWSKAFTEYVQQRGYSLLTPHEYGQVLQEVGFSQVKALDYTERMLTALAQELQELERSHDQFVQEFSEKEFDSMASGWRQKRQRCADGDQRWGVFYALKPHAAL</sequence>
<comment type="catalytic activity">
    <reaction evidence="6">
        <text>N,N-dimethylethanolamine phosphate + S-adenosyl-L-methionine = phosphocholine + S-adenosyl-L-homocysteine + H(+)</text>
        <dbReference type="Rhea" id="RHEA:25325"/>
        <dbReference type="ChEBI" id="CHEBI:15378"/>
        <dbReference type="ChEBI" id="CHEBI:57856"/>
        <dbReference type="ChEBI" id="CHEBI:58641"/>
        <dbReference type="ChEBI" id="CHEBI:59789"/>
        <dbReference type="ChEBI" id="CHEBI:295975"/>
        <dbReference type="EC" id="2.1.1.103"/>
    </reaction>
    <physiologicalReaction direction="left-to-right" evidence="6">
        <dbReference type="Rhea" id="RHEA:25326"/>
    </physiologicalReaction>
</comment>
<dbReference type="Proteomes" id="UP000694421">
    <property type="component" value="Unplaced"/>
</dbReference>
<keyword evidence="4" id="KW-0808">Transferase</keyword>
<dbReference type="AlphaFoldDB" id="A0A8D0BVU5"/>
<dbReference type="Gene3D" id="3.40.50.150">
    <property type="entry name" value="Vaccinia Virus protein VP39"/>
    <property type="match status" value="2"/>
</dbReference>
<evidence type="ECO:0000256" key="1">
    <source>
        <dbReference type="ARBA" id="ARBA00004969"/>
    </source>
</evidence>